<keyword evidence="2" id="KW-0472">Membrane</keyword>
<dbReference type="AlphaFoldDB" id="A0A226C184"/>
<feature type="region of interest" description="Disordered" evidence="1">
    <location>
        <begin position="52"/>
        <end position="79"/>
    </location>
</feature>
<feature type="transmembrane region" description="Helical" evidence="2">
    <location>
        <begin position="6"/>
        <end position="25"/>
    </location>
</feature>
<evidence type="ECO:0000259" key="3">
    <source>
        <dbReference type="Pfam" id="PF18998"/>
    </source>
</evidence>
<dbReference type="RefSeq" id="WP_089023177.1">
    <property type="nucleotide sequence ID" value="NZ_NIQC01000007.1"/>
</dbReference>
<evidence type="ECO:0000256" key="2">
    <source>
        <dbReference type="SAM" id="Phobius"/>
    </source>
</evidence>
<keyword evidence="2" id="KW-1133">Transmembrane helix</keyword>
<feature type="compositionally biased region" description="Acidic residues" evidence="1">
    <location>
        <begin position="52"/>
        <end position="71"/>
    </location>
</feature>
<evidence type="ECO:0000313" key="4">
    <source>
        <dbReference type="EMBL" id="OWZ84199.1"/>
    </source>
</evidence>
<proteinExistence type="predicted"/>
<organism evidence="4 5">
    <name type="scientific">Natranaerobius trueperi</name>
    <dbReference type="NCBI Taxonomy" id="759412"/>
    <lineage>
        <taxon>Bacteria</taxon>
        <taxon>Bacillati</taxon>
        <taxon>Bacillota</taxon>
        <taxon>Clostridia</taxon>
        <taxon>Natranaerobiales</taxon>
        <taxon>Natranaerobiaceae</taxon>
        <taxon>Natranaerobius</taxon>
    </lineage>
</organism>
<reference evidence="4 5" key="1">
    <citation type="submission" date="2017-06" db="EMBL/GenBank/DDBJ databases">
        <title>Draft Genome Sequence of Natranaerobius trueperi halophilic, alkalithermophilic bacteria from soda lakes.</title>
        <authorList>
            <person name="Zhao B."/>
        </authorList>
    </citation>
    <scope>NUCLEOTIDE SEQUENCE [LARGE SCALE GENOMIC DNA]</scope>
    <source>
        <strain evidence="4 5">DSM 18760</strain>
    </source>
</reference>
<name>A0A226C184_9FIRM</name>
<dbReference type="PROSITE" id="PS51257">
    <property type="entry name" value="PROKAR_LIPOPROTEIN"/>
    <property type="match status" value="1"/>
</dbReference>
<dbReference type="Proteomes" id="UP000214588">
    <property type="component" value="Unassembled WGS sequence"/>
</dbReference>
<evidence type="ECO:0000313" key="5">
    <source>
        <dbReference type="Proteomes" id="UP000214588"/>
    </source>
</evidence>
<keyword evidence="2" id="KW-0812">Transmembrane</keyword>
<dbReference type="Pfam" id="PF18998">
    <property type="entry name" value="Flg_new_2"/>
    <property type="match status" value="1"/>
</dbReference>
<evidence type="ECO:0000256" key="1">
    <source>
        <dbReference type="SAM" id="MobiDB-lite"/>
    </source>
</evidence>
<sequence length="79" mass="8783">MSGRKLAYLIIVISLTTLTVFMVGCTSEEEAENEQDKNDLNKYEVVVQTDTEEAGEIEGEGTYEEGEEVTVEAEPKEGY</sequence>
<dbReference type="InterPro" id="IPR044060">
    <property type="entry name" value="Bacterial_rp_domain"/>
</dbReference>
<comment type="caution">
    <text evidence="4">The sequence shown here is derived from an EMBL/GenBank/DDBJ whole genome shotgun (WGS) entry which is preliminary data.</text>
</comment>
<protein>
    <recommendedName>
        <fullName evidence="3">Bacterial repeat domain-containing protein</fullName>
    </recommendedName>
</protein>
<accession>A0A226C184</accession>
<dbReference type="EMBL" id="NIQC01000007">
    <property type="protein sequence ID" value="OWZ84199.1"/>
    <property type="molecule type" value="Genomic_DNA"/>
</dbReference>
<keyword evidence="5" id="KW-1185">Reference proteome</keyword>
<gene>
    <name evidence="4" type="ORF">CDO51_04830</name>
</gene>
<feature type="domain" description="Bacterial repeat" evidence="3">
    <location>
        <begin position="46"/>
        <end position="79"/>
    </location>
</feature>